<dbReference type="EC" id="2.7.4.8" evidence="2"/>
<dbReference type="PROSITE" id="PS50052">
    <property type="entry name" value="GUANYLATE_KINASE_2"/>
    <property type="match status" value="1"/>
</dbReference>
<dbReference type="Gene3D" id="3.40.50.300">
    <property type="entry name" value="P-loop containing nucleotide triphosphate hydrolases"/>
    <property type="match status" value="1"/>
</dbReference>
<dbReference type="InterPro" id="IPR008145">
    <property type="entry name" value="GK/Ca_channel_bsu"/>
</dbReference>
<evidence type="ECO:0000256" key="3">
    <source>
        <dbReference type="ARBA" id="ARBA00022679"/>
    </source>
</evidence>
<dbReference type="SUPFAM" id="SSF52540">
    <property type="entry name" value="P-loop containing nucleoside triphosphate hydrolases"/>
    <property type="match status" value="1"/>
</dbReference>
<dbReference type="FunFam" id="3.30.63.10:FF:000002">
    <property type="entry name" value="Guanylate kinase 1"/>
    <property type="match status" value="1"/>
</dbReference>
<dbReference type="Pfam" id="PF00625">
    <property type="entry name" value="Guanylate_kin"/>
    <property type="match status" value="1"/>
</dbReference>
<dbReference type="PANTHER" id="PTHR23117:SF13">
    <property type="entry name" value="GUANYLATE KINASE"/>
    <property type="match status" value="1"/>
</dbReference>
<evidence type="ECO:0000256" key="1">
    <source>
        <dbReference type="ARBA" id="ARBA00005790"/>
    </source>
</evidence>
<gene>
    <name evidence="8" type="ORF">MNBD_DELTA02-295</name>
</gene>
<evidence type="ECO:0000313" key="8">
    <source>
        <dbReference type="EMBL" id="VAW35963.1"/>
    </source>
</evidence>
<evidence type="ECO:0000259" key="7">
    <source>
        <dbReference type="PROSITE" id="PS50052"/>
    </source>
</evidence>
<keyword evidence="4" id="KW-0547">Nucleotide-binding</keyword>
<keyword evidence="3 8" id="KW-0808">Transferase</keyword>
<keyword evidence="5 8" id="KW-0418">Kinase</keyword>
<dbReference type="NCBIfam" id="TIGR03263">
    <property type="entry name" value="guanyl_kin"/>
    <property type="match status" value="1"/>
</dbReference>
<dbReference type="Gene3D" id="3.30.63.10">
    <property type="entry name" value="Guanylate Kinase phosphate binding domain"/>
    <property type="match status" value="1"/>
</dbReference>
<evidence type="ECO:0000256" key="5">
    <source>
        <dbReference type="ARBA" id="ARBA00022777"/>
    </source>
</evidence>
<dbReference type="AlphaFoldDB" id="A0A3B0V6N0"/>
<dbReference type="PROSITE" id="PS00856">
    <property type="entry name" value="GUANYLATE_KINASE_1"/>
    <property type="match status" value="1"/>
</dbReference>
<dbReference type="HAMAP" id="MF_00328">
    <property type="entry name" value="Guanylate_kinase"/>
    <property type="match status" value="1"/>
</dbReference>
<proteinExistence type="inferred from homology"/>
<dbReference type="EMBL" id="UOEZ01000035">
    <property type="protein sequence ID" value="VAW35963.1"/>
    <property type="molecule type" value="Genomic_DNA"/>
</dbReference>
<evidence type="ECO:0000256" key="6">
    <source>
        <dbReference type="ARBA" id="ARBA00022840"/>
    </source>
</evidence>
<evidence type="ECO:0000256" key="2">
    <source>
        <dbReference type="ARBA" id="ARBA00012961"/>
    </source>
</evidence>
<keyword evidence="6" id="KW-0067">ATP-binding</keyword>
<name>A0A3B0V6N0_9ZZZZ</name>
<protein>
    <recommendedName>
        <fullName evidence="2">guanylate kinase</fullName>
        <ecNumber evidence="2">2.7.4.8</ecNumber>
    </recommendedName>
</protein>
<dbReference type="InterPro" id="IPR020590">
    <property type="entry name" value="Guanylate_kinase_CS"/>
</dbReference>
<dbReference type="PANTHER" id="PTHR23117">
    <property type="entry name" value="GUANYLATE KINASE-RELATED"/>
    <property type="match status" value="1"/>
</dbReference>
<sequence>MSEVKGRRKGRIFVFSGPSGAGKSTLCNMALAHFDSISFSISYTTRAPRAGESDGVEYRFVDEARFEEMIERGEFLEHAGVHGKRYGTAARDIEELTGNGIDALLDIDVQGAAQLMERRMGAVYIFVLPPSIDACIDRLNERGDLKDAELKLRVRNAQEEIKCAKDYDYVIINDILDMSFEKLKAIVIAERTSRGAVAAEVERLFGISID</sequence>
<dbReference type="InterPro" id="IPR008144">
    <property type="entry name" value="Guanylate_kin-like_dom"/>
</dbReference>
<comment type="similarity">
    <text evidence="1">Belongs to the guanylate kinase family.</text>
</comment>
<accession>A0A3B0V6N0</accession>
<dbReference type="GO" id="GO:0005829">
    <property type="term" value="C:cytosol"/>
    <property type="evidence" value="ECO:0007669"/>
    <property type="project" value="TreeGrafter"/>
</dbReference>
<dbReference type="GO" id="GO:0004385">
    <property type="term" value="F:GMP kinase activity"/>
    <property type="evidence" value="ECO:0007669"/>
    <property type="project" value="UniProtKB-EC"/>
</dbReference>
<dbReference type="GO" id="GO:0005524">
    <property type="term" value="F:ATP binding"/>
    <property type="evidence" value="ECO:0007669"/>
    <property type="project" value="UniProtKB-KW"/>
</dbReference>
<feature type="domain" description="Guanylate kinase-like" evidence="7">
    <location>
        <begin position="10"/>
        <end position="188"/>
    </location>
</feature>
<organism evidence="8">
    <name type="scientific">hydrothermal vent metagenome</name>
    <dbReference type="NCBI Taxonomy" id="652676"/>
    <lineage>
        <taxon>unclassified sequences</taxon>
        <taxon>metagenomes</taxon>
        <taxon>ecological metagenomes</taxon>
    </lineage>
</organism>
<evidence type="ECO:0000256" key="4">
    <source>
        <dbReference type="ARBA" id="ARBA00022741"/>
    </source>
</evidence>
<dbReference type="SMART" id="SM00072">
    <property type="entry name" value="GuKc"/>
    <property type="match status" value="1"/>
</dbReference>
<dbReference type="InterPro" id="IPR027417">
    <property type="entry name" value="P-loop_NTPase"/>
</dbReference>
<dbReference type="InterPro" id="IPR017665">
    <property type="entry name" value="Guanylate_kinase"/>
</dbReference>
<reference evidence="8" key="1">
    <citation type="submission" date="2018-06" db="EMBL/GenBank/DDBJ databases">
        <authorList>
            <person name="Zhirakovskaya E."/>
        </authorList>
    </citation>
    <scope>NUCLEOTIDE SEQUENCE</scope>
</reference>
<dbReference type="CDD" id="cd00071">
    <property type="entry name" value="GMPK"/>
    <property type="match status" value="1"/>
</dbReference>